<dbReference type="InterPro" id="IPR019165">
    <property type="entry name" value="Peptidase_M76_ATP23"/>
</dbReference>
<evidence type="ECO:0000256" key="8">
    <source>
        <dbReference type="ARBA" id="ARBA00025322"/>
    </source>
</evidence>
<protein>
    <recommendedName>
        <fullName evidence="3 9">Mitochondrial inner membrane protease ATP23</fullName>
        <ecNumber evidence="9">3.4.24.-</ecNumber>
    </recommendedName>
</protein>
<evidence type="ECO:0000313" key="11">
    <source>
        <dbReference type="EMBL" id="CAF9913806.1"/>
    </source>
</evidence>
<feature type="region of interest" description="Disordered" evidence="10">
    <location>
        <begin position="1"/>
        <end position="21"/>
    </location>
</feature>
<accession>A0A8H3F3T0</accession>
<comment type="similarity">
    <text evidence="2 9">Belongs to the peptidase M76 family.</text>
</comment>
<dbReference type="GO" id="GO:0004222">
    <property type="term" value="F:metalloendopeptidase activity"/>
    <property type="evidence" value="ECO:0007669"/>
    <property type="project" value="InterPro"/>
</dbReference>
<dbReference type="Pfam" id="PF09768">
    <property type="entry name" value="Peptidase_M76"/>
    <property type="match status" value="1"/>
</dbReference>
<organism evidence="11 12">
    <name type="scientific">Heterodermia speciosa</name>
    <dbReference type="NCBI Taxonomy" id="116794"/>
    <lineage>
        <taxon>Eukaryota</taxon>
        <taxon>Fungi</taxon>
        <taxon>Dikarya</taxon>
        <taxon>Ascomycota</taxon>
        <taxon>Pezizomycotina</taxon>
        <taxon>Lecanoromycetes</taxon>
        <taxon>OSLEUM clade</taxon>
        <taxon>Lecanoromycetidae</taxon>
        <taxon>Caliciales</taxon>
        <taxon>Physciaceae</taxon>
        <taxon>Heterodermia</taxon>
    </lineage>
</organism>
<keyword evidence="9" id="KW-0496">Mitochondrion</keyword>
<comment type="caution">
    <text evidence="11">The sequence shown here is derived from an EMBL/GenBank/DDBJ whole genome shotgun (WGS) entry which is preliminary data.</text>
</comment>
<dbReference type="Proteomes" id="UP000664521">
    <property type="component" value="Unassembled WGS sequence"/>
</dbReference>
<evidence type="ECO:0000256" key="2">
    <source>
        <dbReference type="ARBA" id="ARBA00009915"/>
    </source>
</evidence>
<gene>
    <name evidence="11" type="primary">ATP23</name>
    <name evidence="11" type="ORF">HETSPECPRED_001666</name>
</gene>
<name>A0A8H3F3T0_9LECA</name>
<evidence type="ECO:0000256" key="1">
    <source>
        <dbReference type="ARBA" id="ARBA00004137"/>
    </source>
</evidence>
<dbReference type="GO" id="GO:0046872">
    <property type="term" value="F:metal ion binding"/>
    <property type="evidence" value="ECO:0007669"/>
    <property type="project" value="UniProtKB-KW"/>
</dbReference>
<reference evidence="11" key="1">
    <citation type="submission" date="2021-03" db="EMBL/GenBank/DDBJ databases">
        <authorList>
            <person name="Tagirdzhanova G."/>
        </authorList>
    </citation>
    <scope>NUCLEOTIDE SEQUENCE</scope>
</reference>
<dbReference type="GO" id="GO:0033615">
    <property type="term" value="P:mitochondrial proton-transporting ATP synthase complex assembly"/>
    <property type="evidence" value="ECO:0007669"/>
    <property type="project" value="TreeGrafter"/>
</dbReference>
<dbReference type="EMBL" id="CAJPDS010000013">
    <property type="protein sequence ID" value="CAF9913806.1"/>
    <property type="molecule type" value="Genomic_DNA"/>
</dbReference>
<evidence type="ECO:0000256" key="6">
    <source>
        <dbReference type="ARBA" id="ARBA00022801"/>
    </source>
</evidence>
<keyword evidence="9" id="KW-0472">Membrane</keyword>
<evidence type="ECO:0000256" key="10">
    <source>
        <dbReference type="SAM" id="MobiDB-lite"/>
    </source>
</evidence>
<keyword evidence="9" id="KW-0999">Mitochondrion inner membrane</keyword>
<keyword evidence="4 9" id="KW-0645">Protease</keyword>
<evidence type="ECO:0000313" key="12">
    <source>
        <dbReference type="Proteomes" id="UP000664521"/>
    </source>
</evidence>
<dbReference type="PANTHER" id="PTHR21711">
    <property type="entry name" value="MITOCHONDRIAL INNER MEMBRANE PROTEASE"/>
    <property type="match status" value="1"/>
</dbReference>
<dbReference type="EC" id="3.4.24.-" evidence="9"/>
<dbReference type="GO" id="GO:0034982">
    <property type="term" value="P:mitochondrial protein processing"/>
    <property type="evidence" value="ECO:0007669"/>
    <property type="project" value="TreeGrafter"/>
</dbReference>
<keyword evidence="12" id="KW-1185">Reference proteome</keyword>
<evidence type="ECO:0000256" key="3">
    <source>
        <dbReference type="ARBA" id="ARBA00014615"/>
    </source>
</evidence>
<dbReference type="OrthoDB" id="285308at2759"/>
<evidence type="ECO:0000256" key="9">
    <source>
        <dbReference type="RuleBase" id="RU364057"/>
    </source>
</evidence>
<dbReference type="GO" id="GO:0005743">
    <property type="term" value="C:mitochondrial inner membrane"/>
    <property type="evidence" value="ECO:0007669"/>
    <property type="project" value="UniProtKB-SubCell"/>
</dbReference>
<keyword evidence="5 9" id="KW-0479">Metal-binding</keyword>
<comment type="subcellular location">
    <subcellularLocation>
        <location evidence="1 9">Mitochondrion inner membrane</location>
        <topology evidence="1 9">Peripheral membrane protein</topology>
        <orientation evidence="1 9">Intermembrane side</orientation>
    </subcellularLocation>
</comment>
<evidence type="ECO:0000256" key="5">
    <source>
        <dbReference type="ARBA" id="ARBA00022723"/>
    </source>
</evidence>
<evidence type="ECO:0000256" key="4">
    <source>
        <dbReference type="ARBA" id="ARBA00022670"/>
    </source>
</evidence>
<proteinExistence type="inferred from homology"/>
<comment type="function">
    <text evidence="8">Has a dual role in the assembly of mitochondrial ATPase. Acts as a protease that removes N-terminal residues of mitochondrial ATPase CF(0) subunit 6 at the intermembrane space side. Also involved in the correct assembly of the membrane-embedded ATPase CF(0) particle, probably mediating association of subunit 6 with the subunit 9 ring.</text>
</comment>
<keyword evidence="6 9" id="KW-0378">Hydrolase</keyword>
<evidence type="ECO:0000256" key="7">
    <source>
        <dbReference type="ARBA" id="ARBA00023049"/>
    </source>
</evidence>
<keyword evidence="7 9" id="KW-0482">Metalloprotease</keyword>
<dbReference type="PANTHER" id="PTHR21711:SF0">
    <property type="entry name" value="MITOCHONDRIAL INNER MEMBRANE PROTEASE ATP23 HOMOLOG"/>
    <property type="match status" value="1"/>
</dbReference>
<dbReference type="AlphaFoldDB" id="A0A8H3F3T0"/>
<sequence>MSTDKPTPAPESKDTGFTPGDDGWTRWRNVFSLMMGRMSHEGKSQYLKARDDRMEETDCKNCEKWRDQCLSYSPVVRFMREKINQLGGDIHSQNVRCRRCPTLQTGGFDPRFGIQICANAVRTKGALEDTLAHEMVHAYDHLRFKVDRNNLRHAACTEIRASTLSGECRWTREFFTRGQWKLTEQHQECVRRRATLSVAGRPYCRDDVQAAKAVNEVWESCYADTRPFDEIYR</sequence>